<protein>
    <submittedName>
        <fullName evidence="1">Uncharacterized protein</fullName>
    </submittedName>
</protein>
<proteinExistence type="predicted"/>
<accession>A0A4P7N6R5</accession>
<dbReference type="AlphaFoldDB" id="A0A4P7N6R5"/>
<name>A0A4P7N6R5_PYROR</name>
<reference evidence="1 2" key="1">
    <citation type="journal article" date="2019" name="Mol. Biol. Evol.">
        <title>Blast fungal genomes show frequent chromosomal changes, gene gains and losses, and effector gene turnover.</title>
        <authorList>
            <person name="Gomez Luciano L.B."/>
            <person name="Jason Tsai I."/>
            <person name="Chuma I."/>
            <person name="Tosa Y."/>
            <person name="Chen Y.H."/>
            <person name="Li J.Y."/>
            <person name="Li M.Y."/>
            <person name="Jade Lu M.Y."/>
            <person name="Nakayashiki H."/>
            <person name="Li W.H."/>
        </authorList>
    </citation>
    <scope>NUCLEOTIDE SEQUENCE [LARGE SCALE GENOMIC DNA]</scope>
    <source>
        <strain evidence="1">MZ5-1-6</strain>
    </source>
</reference>
<sequence length="38" mass="4550">MNKEHKKRQIECRICRERQTASQVFETITRTQCPSNAK</sequence>
<gene>
    <name evidence="1" type="ORF">PoMZ_00602</name>
</gene>
<evidence type="ECO:0000313" key="1">
    <source>
        <dbReference type="EMBL" id="QBZ55700.1"/>
    </source>
</evidence>
<dbReference type="Proteomes" id="UP000294847">
    <property type="component" value="Chromosome 2"/>
</dbReference>
<evidence type="ECO:0000313" key="2">
    <source>
        <dbReference type="Proteomes" id="UP000294847"/>
    </source>
</evidence>
<dbReference type="EMBL" id="CP034205">
    <property type="protein sequence ID" value="QBZ55700.1"/>
    <property type="molecule type" value="Genomic_DNA"/>
</dbReference>
<organism evidence="1 2">
    <name type="scientific">Pyricularia oryzae</name>
    <name type="common">Rice blast fungus</name>
    <name type="synonym">Magnaporthe oryzae</name>
    <dbReference type="NCBI Taxonomy" id="318829"/>
    <lineage>
        <taxon>Eukaryota</taxon>
        <taxon>Fungi</taxon>
        <taxon>Dikarya</taxon>
        <taxon>Ascomycota</taxon>
        <taxon>Pezizomycotina</taxon>
        <taxon>Sordariomycetes</taxon>
        <taxon>Sordariomycetidae</taxon>
        <taxon>Magnaporthales</taxon>
        <taxon>Pyriculariaceae</taxon>
        <taxon>Pyricularia</taxon>
    </lineage>
</organism>